<reference evidence="1 2" key="1">
    <citation type="submission" date="2021-05" db="EMBL/GenBank/DDBJ databases">
        <title>A Polyphasic approach of four new species of the genus Ohtaekwangia: Ohtaekwangia histidinii sp. nov., Ohtaekwangia cretensis sp. nov., Ohtaekwangia indiensis sp. nov., Ohtaekwangia reichenbachii sp. nov. from diverse environment.</title>
        <authorList>
            <person name="Octaviana S."/>
        </authorList>
    </citation>
    <scope>NUCLEOTIDE SEQUENCE [LARGE SCALE GENOMIC DNA]</scope>
    <source>
        <strain evidence="1 2">PWU20</strain>
    </source>
</reference>
<evidence type="ECO:0000313" key="2">
    <source>
        <dbReference type="Proteomes" id="UP000772618"/>
    </source>
</evidence>
<accession>A0ABS5VNY8</accession>
<dbReference type="RefSeq" id="WP_254151416.1">
    <property type="nucleotide sequence ID" value="NZ_JAHESD010000001.1"/>
</dbReference>
<comment type="caution">
    <text evidence="1">The sequence shown here is derived from an EMBL/GenBank/DDBJ whole genome shotgun (WGS) entry which is preliminary data.</text>
</comment>
<proteinExistence type="predicted"/>
<sequence length="55" mass="6230">MAIETVKEEIKKSGEKNVVINRAIKSRANDPFFVKKAKEAEAFLEQHGLPQAYVK</sequence>
<protein>
    <submittedName>
        <fullName evidence="1">Uncharacterized protein</fullName>
    </submittedName>
</protein>
<evidence type="ECO:0000313" key="1">
    <source>
        <dbReference type="EMBL" id="MBT1701716.1"/>
    </source>
</evidence>
<gene>
    <name evidence="1" type="ORF">KK060_00395</name>
</gene>
<dbReference type="Proteomes" id="UP000772618">
    <property type="component" value="Unassembled WGS sequence"/>
</dbReference>
<keyword evidence="2" id="KW-1185">Reference proteome</keyword>
<organism evidence="1 2">
    <name type="scientific">Chryseosolibacter indicus</name>
    <dbReference type="NCBI Taxonomy" id="2782351"/>
    <lineage>
        <taxon>Bacteria</taxon>
        <taxon>Pseudomonadati</taxon>
        <taxon>Bacteroidota</taxon>
        <taxon>Cytophagia</taxon>
        <taxon>Cytophagales</taxon>
        <taxon>Chryseotaleaceae</taxon>
        <taxon>Chryseosolibacter</taxon>
    </lineage>
</organism>
<name>A0ABS5VNY8_9BACT</name>
<dbReference type="EMBL" id="JAHESD010000001">
    <property type="protein sequence ID" value="MBT1701716.1"/>
    <property type="molecule type" value="Genomic_DNA"/>
</dbReference>